<comment type="cofactor">
    <cofactor evidence="1">
        <name>Fe(2+)</name>
        <dbReference type="ChEBI" id="CHEBI:29033"/>
    </cofactor>
</comment>
<accession>A0ABP7SR79</accession>
<comment type="caution">
    <text evidence="2">The sequence shown here is derived from an EMBL/GenBank/DDBJ whole genome shotgun (WGS) entry which is preliminary data.</text>
</comment>
<sequence>MDINIFKERIDKDGFFIIPNLLTSDFVAELNRDCLSWVNVCEQYQISAGINVAGDGTGHHSVGANDSIDRFIAQHILHKYIDTYFNQKPYILHACNPLKGEPKKLNYVHNIHRDTKTFIPDYHFRLNIIVMLDDFKKDNGATQVLLGSHLLPERPDEIIFNKNHVSLLGKAGTVVLFNSYLWHKGGINITDKNRVALTLSFSPAFIKPQMDYARLLGEEYGRNLSDLTRQVLGYNARVPISLKEWYQTSEHRLYHSNQG</sequence>
<dbReference type="InterPro" id="IPR008775">
    <property type="entry name" value="Phytyl_CoA_dOase-like"/>
</dbReference>
<organism evidence="2 3">
    <name type="scientific">Actimicrobium antarcticum</name>
    <dbReference type="NCBI Taxonomy" id="1051899"/>
    <lineage>
        <taxon>Bacteria</taxon>
        <taxon>Pseudomonadati</taxon>
        <taxon>Pseudomonadota</taxon>
        <taxon>Betaproteobacteria</taxon>
        <taxon>Burkholderiales</taxon>
        <taxon>Oxalobacteraceae</taxon>
        <taxon>Actimicrobium</taxon>
    </lineage>
</organism>
<dbReference type="PANTHER" id="PTHR20883">
    <property type="entry name" value="PHYTANOYL-COA DIOXYGENASE DOMAIN CONTAINING 1"/>
    <property type="match status" value="1"/>
</dbReference>
<dbReference type="EMBL" id="BAAAZE010000005">
    <property type="protein sequence ID" value="GAA4015315.1"/>
    <property type="molecule type" value="Genomic_DNA"/>
</dbReference>
<gene>
    <name evidence="2" type="ORF">GCM10022212_07610</name>
</gene>
<dbReference type="SUPFAM" id="SSF51197">
    <property type="entry name" value="Clavaminate synthase-like"/>
    <property type="match status" value="1"/>
</dbReference>
<dbReference type="RefSeq" id="WP_344761906.1">
    <property type="nucleotide sequence ID" value="NZ_BAAAZE010000005.1"/>
</dbReference>
<evidence type="ECO:0000313" key="3">
    <source>
        <dbReference type="Proteomes" id="UP001501353"/>
    </source>
</evidence>
<protein>
    <recommendedName>
        <fullName evidence="4">Phytanoyl-CoA dioxygenase</fullName>
    </recommendedName>
</protein>
<evidence type="ECO:0000313" key="2">
    <source>
        <dbReference type="EMBL" id="GAA4015315.1"/>
    </source>
</evidence>
<evidence type="ECO:0000256" key="1">
    <source>
        <dbReference type="ARBA" id="ARBA00001954"/>
    </source>
</evidence>
<name>A0ABP7SR79_9BURK</name>
<dbReference type="Gene3D" id="2.60.120.620">
    <property type="entry name" value="q2cbj1_9rhob like domain"/>
    <property type="match status" value="1"/>
</dbReference>
<evidence type="ECO:0008006" key="4">
    <source>
        <dbReference type="Google" id="ProtNLM"/>
    </source>
</evidence>
<dbReference type="Pfam" id="PF05721">
    <property type="entry name" value="PhyH"/>
    <property type="match status" value="1"/>
</dbReference>
<reference evidence="3" key="1">
    <citation type="journal article" date="2019" name="Int. J. Syst. Evol. Microbiol.">
        <title>The Global Catalogue of Microorganisms (GCM) 10K type strain sequencing project: providing services to taxonomists for standard genome sequencing and annotation.</title>
        <authorList>
            <consortium name="The Broad Institute Genomics Platform"/>
            <consortium name="The Broad Institute Genome Sequencing Center for Infectious Disease"/>
            <person name="Wu L."/>
            <person name="Ma J."/>
        </authorList>
    </citation>
    <scope>NUCLEOTIDE SEQUENCE [LARGE SCALE GENOMIC DNA]</scope>
    <source>
        <strain evidence="3">JCM 16673</strain>
    </source>
</reference>
<proteinExistence type="predicted"/>
<keyword evidence="3" id="KW-1185">Reference proteome</keyword>
<dbReference type="PANTHER" id="PTHR20883:SF48">
    <property type="entry name" value="ECTOINE DIOXYGENASE"/>
    <property type="match status" value="1"/>
</dbReference>
<dbReference type="Proteomes" id="UP001501353">
    <property type="component" value="Unassembled WGS sequence"/>
</dbReference>